<protein>
    <submittedName>
        <fullName evidence="2">YHYH domain-containing protein</fullName>
    </submittedName>
</protein>
<accession>A0A368JZ54</accession>
<proteinExistence type="predicted"/>
<organism evidence="2 3">
    <name type="scientific">Phyllobacterium salinisoli</name>
    <dbReference type="NCBI Taxonomy" id="1899321"/>
    <lineage>
        <taxon>Bacteria</taxon>
        <taxon>Pseudomonadati</taxon>
        <taxon>Pseudomonadota</taxon>
        <taxon>Alphaproteobacteria</taxon>
        <taxon>Hyphomicrobiales</taxon>
        <taxon>Phyllobacteriaceae</taxon>
        <taxon>Phyllobacterium</taxon>
    </lineage>
</organism>
<name>A0A368JZ54_9HYPH</name>
<keyword evidence="1" id="KW-0732">Signal</keyword>
<dbReference type="AlphaFoldDB" id="A0A368JZ54"/>
<sequence length="40" mass="4049">MRKILLGVIFAIVAAGSAFAHSGGTDSNGCHTNHGGCHCH</sequence>
<evidence type="ECO:0000256" key="1">
    <source>
        <dbReference type="SAM" id="SignalP"/>
    </source>
</evidence>
<keyword evidence="3" id="KW-1185">Reference proteome</keyword>
<dbReference type="EMBL" id="QOZG01000034">
    <property type="protein sequence ID" value="RCS21473.1"/>
    <property type="molecule type" value="Genomic_DNA"/>
</dbReference>
<evidence type="ECO:0000313" key="3">
    <source>
        <dbReference type="Proteomes" id="UP000253420"/>
    </source>
</evidence>
<feature type="chain" id="PRO_5016647685" evidence="1">
    <location>
        <begin position="21"/>
        <end position="40"/>
    </location>
</feature>
<comment type="caution">
    <text evidence="2">The sequence shown here is derived from an EMBL/GenBank/DDBJ whole genome shotgun (WGS) entry which is preliminary data.</text>
</comment>
<evidence type="ECO:0000313" key="2">
    <source>
        <dbReference type="EMBL" id="RCS21473.1"/>
    </source>
</evidence>
<gene>
    <name evidence="2" type="ORF">DUT91_23930</name>
</gene>
<feature type="signal peptide" evidence="1">
    <location>
        <begin position="1"/>
        <end position="20"/>
    </location>
</feature>
<reference evidence="2 3" key="1">
    <citation type="submission" date="2018-07" db="EMBL/GenBank/DDBJ databases">
        <title>The draft genome of Phyllobacterium salinisoli.</title>
        <authorList>
            <person name="Liu L."/>
            <person name="Li L."/>
            <person name="Zhang X."/>
            <person name="Liang L."/>
        </authorList>
    </citation>
    <scope>NUCLEOTIDE SEQUENCE [LARGE SCALE GENOMIC DNA]</scope>
    <source>
        <strain evidence="2 3">LLAN61</strain>
    </source>
</reference>
<dbReference type="Proteomes" id="UP000253420">
    <property type="component" value="Unassembled WGS sequence"/>
</dbReference>